<feature type="compositionally biased region" description="Basic and acidic residues" evidence="1">
    <location>
        <begin position="213"/>
        <end position="225"/>
    </location>
</feature>
<evidence type="ECO:0000313" key="3">
    <source>
        <dbReference type="Proteomes" id="UP000245942"/>
    </source>
</evidence>
<proteinExistence type="predicted"/>
<feature type="compositionally biased region" description="Low complexity" evidence="1">
    <location>
        <begin position="267"/>
        <end position="283"/>
    </location>
</feature>
<feature type="compositionally biased region" description="Basic and acidic residues" evidence="1">
    <location>
        <begin position="373"/>
        <end position="382"/>
    </location>
</feature>
<evidence type="ECO:0000313" key="2">
    <source>
        <dbReference type="EMBL" id="PWN18957.1"/>
    </source>
</evidence>
<feature type="compositionally biased region" description="Low complexity" evidence="1">
    <location>
        <begin position="154"/>
        <end position="165"/>
    </location>
</feature>
<dbReference type="RefSeq" id="XP_025346117.1">
    <property type="nucleotide sequence ID" value="XM_025493089.1"/>
</dbReference>
<feature type="compositionally biased region" description="Polar residues" evidence="1">
    <location>
        <begin position="396"/>
        <end position="423"/>
    </location>
</feature>
<dbReference type="Proteomes" id="UP000245942">
    <property type="component" value="Unassembled WGS sequence"/>
</dbReference>
<feature type="region of interest" description="Disordered" evidence="1">
    <location>
        <begin position="766"/>
        <end position="813"/>
    </location>
</feature>
<gene>
    <name evidence="2" type="ORF">BCV69DRAFT_284566</name>
</gene>
<feature type="compositionally biased region" description="Polar residues" evidence="1">
    <location>
        <begin position="21"/>
        <end position="38"/>
    </location>
</feature>
<protein>
    <submittedName>
        <fullName evidence="2">Uncharacterized protein</fullName>
    </submittedName>
</protein>
<feature type="compositionally biased region" description="Low complexity" evidence="1">
    <location>
        <begin position="66"/>
        <end position="83"/>
    </location>
</feature>
<evidence type="ECO:0000256" key="1">
    <source>
        <dbReference type="SAM" id="MobiDB-lite"/>
    </source>
</evidence>
<feature type="region of interest" description="Disordered" evidence="1">
    <location>
        <begin position="1"/>
        <end position="535"/>
    </location>
</feature>
<dbReference type="GeneID" id="37014823"/>
<accession>A0A316U0Y6</accession>
<reference evidence="2 3" key="1">
    <citation type="journal article" date="2018" name="Mol. Biol. Evol.">
        <title>Broad Genomic Sampling Reveals a Smut Pathogenic Ancestry of the Fungal Clade Ustilaginomycotina.</title>
        <authorList>
            <person name="Kijpornyongpan T."/>
            <person name="Mondo S.J."/>
            <person name="Barry K."/>
            <person name="Sandor L."/>
            <person name="Lee J."/>
            <person name="Lipzen A."/>
            <person name="Pangilinan J."/>
            <person name="LaButti K."/>
            <person name="Hainaut M."/>
            <person name="Henrissat B."/>
            <person name="Grigoriev I.V."/>
            <person name="Spatafora J.W."/>
            <person name="Aime M.C."/>
        </authorList>
    </citation>
    <scope>NUCLEOTIDE SEQUENCE [LARGE SCALE GENOMIC DNA]</scope>
    <source>
        <strain evidence="2 3">MCA 4718</strain>
    </source>
</reference>
<sequence>MSASSQLQVASPIVRSPAPQPRNQQRKPSSSKVNSANTIPKAAASDAVAHSPRASPRNARPSLPKQKSASHQQQPQQPGAGEQKQQRGKTAEVKDSSSPQVKPSRPAVSGAAHISADTSVSVASPNKTAATRQPLPSSAKKTPNRTPSTSNSKAATPAPGDTGAPIPDPVLKTTGWAEMAEEEFGDPAVMSSFPLRPPPSDAQLAKKARQKAKQKEKQEARKLLKGETPSQPESHVTPAPVQQHAANIVPQAESTELGISEHKEAPAKSQPQPSSSVPQAVPLVPRPSNDGSSSARSDRSYDFHSIFQGGRGGFQSVPMRGMHSSLRGRGGSRFGSNSSWDGISQWREPKAPSMSPSPSQWGNGAAPPIMPRAQREAMERQARQQQQKALAPKTRAGSNSDASHSGHSTPATTVVSSPLLQSKRSLEIETQLHQSAAAESQDVSREAQDSSAVVDMARTGTGMTDERRAEASALVAEHGTADSESQPHRVVVKLPSPVVHRAKQQNDAEEQKGEDAGATAAKVAETQDDQDSDVITLPLPSGLPLGLAIDAEGQVWDLREGFANQVSHFSSPAVQQILRSSNASQAEPSAAPVTNDAQHSTSLQPVAADMPRSATHAPSHIPRSAARAAAFRPSGSISISASQYAQSQSPEQQHLHALFAAAPRHAPRGSIQDDVFSPSVMQYSMTTDGIPASATHHYTQSPTMAYFDGSLPVTMHGGAYGMAPPPGYYPGYATNPAMTMEQPGYSTPLSASSSQQAFPQHMLPQEQSFAQYDHQQQQQQHHQHQVQQHPYQPRHPSQASYMSPHQYHQQQQQ</sequence>
<dbReference type="AlphaFoldDB" id="A0A316U0Y6"/>
<name>A0A316U0Y6_9BASI</name>
<organism evidence="2 3">
    <name type="scientific">Pseudomicrostroma glucosiphilum</name>
    <dbReference type="NCBI Taxonomy" id="1684307"/>
    <lineage>
        <taxon>Eukaryota</taxon>
        <taxon>Fungi</taxon>
        <taxon>Dikarya</taxon>
        <taxon>Basidiomycota</taxon>
        <taxon>Ustilaginomycotina</taxon>
        <taxon>Exobasidiomycetes</taxon>
        <taxon>Microstromatales</taxon>
        <taxon>Microstromatales incertae sedis</taxon>
        <taxon>Pseudomicrostroma</taxon>
    </lineage>
</organism>
<dbReference type="EMBL" id="KZ819333">
    <property type="protein sequence ID" value="PWN18957.1"/>
    <property type="molecule type" value="Genomic_DNA"/>
</dbReference>
<feature type="compositionally biased region" description="Low complexity" evidence="1">
    <location>
        <begin position="774"/>
        <end position="789"/>
    </location>
</feature>
<keyword evidence="3" id="KW-1185">Reference proteome</keyword>
<feature type="compositionally biased region" description="Basic and acidic residues" evidence="1">
    <location>
        <begin position="504"/>
        <end position="515"/>
    </location>
</feature>
<feature type="compositionally biased region" description="Polar residues" evidence="1">
    <location>
        <begin position="116"/>
        <end position="153"/>
    </location>
</feature>
<feature type="region of interest" description="Disordered" evidence="1">
    <location>
        <begin position="579"/>
        <end position="601"/>
    </location>
</feature>